<evidence type="ECO:0000259" key="19">
    <source>
        <dbReference type="PROSITE" id="PS51007"/>
    </source>
</evidence>
<evidence type="ECO:0000256" key="15">
    <source>
        <dbReference type="PROSITE-ProRule" id="PRU00433"/>
    </source>
</evidence>
<dbReference type="Proteomes" id="UP001186452">
    <property type="component" value="Unassembled WGS sequence"/>
</dbReference>
<evidence type="ECO:0000256" key="7">
    <source>
        <dbReference type="ARBA" id="ARBA00022723"/>
    </source>
</evidence>
<comment type="subcellular location">
    <subcellularLocation>
        <location evidence="1">Membrane</location>
        <topology evidence="1">Multi-pass membrane protein</topology>
    </subcellularLocation>
</comment>
<protein>
    <recommendedName>
        <fullName evidence="3">cytochrome-c oxidase</fullName>
        <ecNumber evidence="3">7.1.1.9</ecNumber>
    </recommendedName>
</protein>
<feature type="transmembrane region" description="Helical" evidence="17">
    <location>
        <begin position="83"/>
        <end position="105"/>
    </location>
</feature>
<dbReference type="PANTHER" id="PTHR22888">
    <property type="entry name" value="CYTOCHROME C OXIDASE, SUBUNIT II"/>
    <property type="match status" value="1"/>
</dbReference>
<dbReference type="InterPro" id="IPR036909">
    <property type="entry name" value="Cyt_c-like_dom_sf"/>
</dbReference>
<sequence>MAIAIVLIVIVVASIAFHFLSPWWLTPAASNWGEIDDAFNLTLVITGAFFIVINLMIAWFVFKYRHRKGHKSTYQPDNKRLEAWLIGLTTVAIIGLLAPGLVVYGKFVAVPDDAKEVEVVGEQWKWSFRFPGEDNQLGKSDVRFISPTNPLGVDPDDPASSDDKIILTPELHLPLYSPYKVLLRSKDVLHDFNVPQFRAKMDMVPGSVNYFWLTPTQRGTFDILCAELCGVGHYNMRGRVVVEDDAQFGRWLAKQPTFAQTQQPASERDTPITDPVEHGKTLSEVNGCIGCHSVDGKPGVGPTWLGLYGKTEIMSDDAEVLVDDDYLKVAILDANAEIVKGYPPIMPVYQFSDEEVDAIIAYIKAVSSPQADPERADNGEQNNEGVQ</sequence>
<comment type="similarity">
    <text evidence="2">Belongs to the cytochrome c oxidase subunit 2 family.</text>
</comment>
<dbReference type="InterPro" id="IPR001505">
    <property type="entry name" value="Copper_CuA"/>
</dbReference>
<dbReference type="RefSeq" id="WP_317523214.1">
    <property type="nucleotide sequence ID" value="NZ_JAWJZI010000005.1"/>
</dbReference>
<evidence type="ECO:0000256" key="16">
    <source>
        <dbReference type="SAM" id="MobiDB-lite"/>
    </source>
</evidence>
<evidence type="ECO:0000256" key="4">
    <source>
        <dbReference type="ARBA" id="ARBA00022448"/>
    </source>
</evidence>
<feature type="domain" description="Cytochrome oxidase subunit II copper A binding" evidence="18">
    <location>
        <begin position="112"/>
        <end position="254"/>
    </location>
</feature>
<organism evidence="20 21">
    <name type="scientific">Photobacterium rosenbergii</name>
    <dbReference type="NCBI Taxonomy" id="294936"/>
    <lineage>
        <taxon>Bacteria</taxon>
        <taxon>Pseudomonadati</taxon>
        <taxon>Pseudomonadota</taxon>
        <taxon>Gammaproteobacteria</taxon>
        <taxon>Vibrionales</taxon>
        <taxon>Vibrionaceae</taxon>
        <taxon>Photobacterium</taxon>
    </lineage>
</organism>
<dbReference type="Gene3D" id="2.60.40.420">
    <property type="entry name" value="Cupredoxins - blue copper proteins"/>
    <property type="match status" value="1"/>
</dbReference>
<evidence type="ECO:0000256" key="8">
    <source>
        <dbReference type="ARBA" id="ARBA00022967"/>
    </source>
</evidence>
<dbReference type="SUPFAM" id="SSF81464">
    <property type="entry name" value="Cytochrome c oxidase subunit II-like, transmembrane region"/>
    <property type="match status" value="1"/>
</dbReference>
<dbReference type="InterPro" id="IPR002429">
    <property type="entry name" value="CcO_II-like_C"/>
</dbReference>
<dbReference type="PROSITE" id="PS50857">
    <property type="entry name" value="COX2_CUA"/>
    <property type="match status" value="1"/>
</dbReference>
<keyword evidence="13 17" id="KW-0472">Membrane</keyword>
<dbReference type="SUPFAM" id="SSF46626">
    <property type="entry name" value="Cytochrome c"/>
    <property type="match status" value="1"/>
</dbReference>
<evidence type="ECO:0000256" key="5">
    <source>
        <dbReference type="ARBA" id="ARBA00022617"/>
    </source>
</evidence>
<evidence type="ECO:0000313" key="20">
    <source>
        <dbReference type="EMBL" id="MDV5170411.1"/>
    </source>
</evidence>
<evidence type="ECO:0000256" key="14">
    <source>
        <dbReference type="ARBA" id="ARBA00047816"/>
    </source>
</evidence>
<dbReference type="InterPro" id="IPR008972">
    <property type="entry name" value="Cupredoxin"/>
</dbReference>
<comment type="catalytic activity">
    <reaction evidence="14">
        <text>4 Fe(II)-[cytochrome c] + O2 + 8 H(+)(in) = 4 Fe(III)-[cytochrome c] + 2 H2O + 4 H(+)(out)</text>
        <dbReference type="Rhea" id="RHEA:11436"/>
        <dbReference type="Rhea" id="RHEA-COMP:10350"/>
        <dbReference type="Rhea" id="RHEA-COMP:14399"/>
        <dbReference type="ChEBI" id="CHEBI:15377"/>
        <dbReference type="ChEBI" id="CHEBI:15378"/>
        <dbReference type="ChEBI" id="CHEBI:15379"/>
        <dbReference type="ChEBI" id="CHEBI:29033"/>
        <dbReference type="ChEBI" id="CHEBI:29034"/>
        <dbReference type="EC" id="7.1.1.9"/>
    </reaction>
</comment>
<dbReference type="Gene3D" id="1.10.287.90">
    <property type="match status" value="1"/>
</dbReference>
<comment type="caution">
    <text evidence="20">The sequence shown here is derived from an EMBL/GenBank/DDBJ whole genome shotgun (WGS) entry which is preliminary data.</text>
</comment>
<dbReference type="PROSITE" id="PS51007">
    <property type="entry name" value="CYTC"/>
    <property type="match status" value="1"/>
</dbReference>
<keyword evidence="6 17" id="KW-0812">Transmembrane</keyword>
<dbReference type="InterPro" id="IPR036257">
    <property type="entry name" value="Cyt_c_oxidase_su2_TM_sf"/>
</dbReference>
<name>A0ABU3ZJX2_9GAMM</name>
<dbReference type="Pfam" id="PF00116">
    <property type="entry name" value="COX2"/>
    <property type="match status" value="1"/>
</dbReference>
<dbReference type="InterPro" id="IPR009056">
    <property type="entry name" value="Cyt_c-like_dom"/>
</dbReference>
<keyword evidence="10 17" id="KW-1133">Transmembrane helix</keyword>
<proteinExistence type="inferred from homology"/>
<evidence type="ECO:0000256" key="2">
    <source>
        <dbReference type="ARBA" id="ARBA00007866"/>
    </source>
</evidence>
<keyword evidence="4" id="KW-0813">Transport</keyword>
<accession>A0ABU3ZJX2</accession>
<evidence type="ECO:0000256" key="6">
    <source>
        <dbReference type="ARBA" id="ARBA00022692"/>
    </source>
</evidence>
<feature type="domain" description="Cytochrome c" evidence="19">
    <location>
        <begin position="274"/>
        <end position="367"/>
    </location>
</feature>
<keyword evidence="21" id="KW-1185">Reference proteome</keyword>
<evidence type="ECO:0000313" key="21">
    <source>
        <dbReference type="Proteomes" id="UP001186452"/>
    </source>
</evidence>
<keyword evidence="12" id="KW-0186">Copper</keyword>
<evidence type="ECO:0000256" key="1">
    <source>
        <dbReference type="ARBA" id="ARBA00004141"/>
    </source>
</evidence>
<evidence type="ECO:0000259" key="18">
    <source>
        <dbReference type="PROSITE" id="PS50857"/>
    </source>
</evidence>
<evidence type="ECO:0000256" key="10">
    <source>
        <dbReference type="ARBA" id="ARBA00022989"/>
    </source>
</evidence>
<evidence type="ECO:0000256" key="12">
    <source>
        <dbReference type="ARBA" id="ARBA00023008"/>
    </source>
</evidence>
<keyword evidence="9" id="KW-0249">Electron transport</keyword>
<dbReference type="EC" id="7.1.1.9" evidence="3"/>
<dbReference type="PROSITE" id="PS00078">
    <property type="entry name" value="COX2"/>
    <property type="match status" value="1"/>
</dbReference>
<dbReference type="Pfam" id="PF00034">
    <property type="entry name" value="Cytochrom_C"/>
    <property type="match status" value="1"/>
</dbReference>
<feature type="transmembrane region" description="Helical" evidence="17">
    <location>
        <begin position="38"/>
        <end position="62"/>
    </location>
</feature>
<evidence type="ECO:0000256" key="11">
    <source>
        <dbReference type="ARBA" id="ARBA00023004"/>
    </source>
</evidence>
<reference evidence="20 21" key="1">
    <citation type="submission" date="2023-10" db="EMBL/GenBank/DDBJ databases">
        <title>Marine bacteria isolated from horseshoe crab.</title>
        <authorList>
            <person name="Cheng T.H."/>
        </authorList>
    </citation>
    <scope>NUCLEOTIDE SEQUENCE [LARGE SCALE GENOMIC DNA]</scope>
    <source>
        <strain evidence="20 21">HSC6</strain>
    </source>
</reference>
<evidence type="ECO:0000256" key="17">
    <source>
        <dbReference type="SAM" id="Phobius"/>
    </source>
</evidence>
<keyword evidence="7 15" id="KW-0479">Metal-binding</keyword>
<dbReference type="SUPFAM" id="SSF49503">
    <property type="entry name" value="Cupredoxins"/>
    <property type="match status" value="1"/>
</dbReference>
<keyword evidence="11 15" id="KW-0408">Iron</keyword>
<evidence type="ECO:0000256" key="9">
    <source>
        <dbReference type="ARBA" id="ARBA00022982"/>
    </source>
</evidence>
<dbReference type="EMBL" id="JAWJZI010000005">
    <property type="protein sequence ID" value="MDV5170411.1"/>
    <property type="molecule type" value="Genomic_DNA"/>
</dbReference>
<evidence type="ECO:0000256" key="13">
    <source>
        <dbReference type="ARBA" id="ARBA00023136"/>
    </source>
</evidence>
<feature type="region of interest" description="Disordered" evidence="16">
    <location>
        <begin position="368"/>
        <end position="387"/>
    </location>
</feature>
<evidence type="ECO:0000256" key="3">
    <source>
        <dbReference type="ARBA" id="ARBA00012949"/>
    </source>
</evidence>
<dbReference type="PANTHER" id="PTHR22888:SF9">
    <property type="entry name" value="CYTOCHROME C OXIDASE SUBUNIT 2"/>
    <property type="match status" value="1"/>
</dbReference>
<dbReference type="InterPro" id="IPR045187">
    <property type="entry name" value="CcO_II"/>
</dbReference>
<keyword evidence="5 15" id="KW-0349">Heme</keyword>
<keyword evidence="8" id="KW-1278">Translocase</keyword>
<dbReference type="CDD" id="cd13919">
    <property type="entry name" value="CuRO_HCO_II_like_5"/>
    <property type="match status" value="1"/>
</dbReference>
<gene>
    <name evidence="20" type="ORF">R2X38_15510</name>
</gene>
<dbReference type="Gene3D" id="1.10.760.10">
    <property type="entry name" value="Cytochrome c-like domain"/>
    <property type="match status" value="1"/>
</dbReference>